<protein>
    <recommendedName>
        <fullName evidence="1">PLD phosphodiesterase domain-containing protein</fullName>
    </recommendedName>
</protein>
<dbReference type="SUPFAM" id="SSF56024">
    <property type="entry name" value="Phospholipase D/nuclease"/>
    <property type="match status" value="2"/>
</dbReference>
<dbReference type="OrthoDB" id="8410695at2"/>
<feature type="domain" description="PLD phosphodiesterase" evidence="1">
    <location>
        <begin position="494"/>
        <end position="521"/>
    </location>
</feature>
<dbReference type="PROSITE" id="PS50035">
    <property type="entry name" value="PLD"/>
    <property type="match status" value="1"/>
</dbReference>
<organism evidence="2 3">
    <name type="scientific">Alterirhizorhabdus solaris</name>
    <dbReference type="NCBI Taxonomy" id="2529389"/>
    <lineage>
        <taxon>Bacteria</taxon>
        <taxon>Pseudomonadati</taxon>
        <taxon>Pseudomonadota</taxon>
        <taxon>Alphaproteobacteria</taxon>
        <taxon>Sphingomonadales</taxon>
        <taxon>Rhizorhabdaceae</taxon>
        <taxon>Alterirhizorhabdus</taxon>
    </lineage>
</organism>
<evidence type="ECO:0000313" key="3">
    <source>
        <dbReference type="Proteomes" id="UP000318681"/>
    </source>
</evidence>
<evidence type="ECO:0000313" key="2">
    <source>
        <dbReference type="EMBL" id="TVV77564.1"/>
    </source>
</evidence>
<accession>A0A558RDY2</accession>
<dbReference type="InterPro" id="IPR001736">
    <property type="entry name" value="PLipase_D/transphosphatidylase"/>
</dbReference>
<dbReference type="Gene3D" id="3.30.870.10">
    <property type="entry name" value="Endonuclease Chain A"/>
    <property type="match status" value="2"/>
</dbReference>
<name>A0A558RDY2_9SPHN</name>
<keyword evidence="3" id="KW-1185">Reference proteome</keyword>
<dbReference type="Proteomes" id="UP000318681">
    <property type="component" value="Unassembled WGS sequence"/>
</dbReference>
<dbReference type="GO" id="GO:0003824">
    <property type="term" value="F:catalytic activity"/>
    <property type="evidence" value="ECO:0007669"/>
    <property type="project" value="InterPro"/>
</dbReference>
<sequence>MVLLTLDHSPGTIAQLSSSLQIPRQVASSTVARLMQFGLVEVRMAPTPVLTTSAVGHAFLRSDRALPERTTDREVGISIVYEKVGQSILRNRDVKTIPLTRLPSSAQAVGFPASDLPETDDTMAGRVASYMARSLRAGEWLRGVQAISSVIEQRYLELNLDDVRNGVFPEGTTDLLVEALKTTIKTGVLPQVSIPPPDSPPSARIAFESDQLIVGAEEHLKAFERLVAAARSDVFLLSTFVAEQADAKGQEHRERIWRALEEAISRGVRCHLFYGTVLDDKAKNAIAMQELSKRLSAVRAAAGFVLVQRDSVRSHVKIAAADDGRGGAAVLFGSCNWLQSPFSSVEMSVELRDNHGAAIGLDVLRSIVSNLASASRSAEVLHFMASDLRRRGSFLAPAAQAVEGSRAELTVVYADDHEQLLRAAAHSAKHRFVCCTNKVGANMVPALFNPAEVAGRRIEDARVYFSRYTGPTKRRHVVKHRERLHDIVELIPSREPQLHAKFLAWDDDDVIISSMNWGSQSGLSGNRLDEIGLHLKGPGLAIALLERFKALLKD</sequence>
<dbReference type="EMBL" id="VNIM01000001">
    <property type="protein sequence ID" value="TVV77564.1"/>
    <property type="molecule type" value="Genomic_DNA"/>
</dbReference>
<gene>
    <name evidence="2" type="ORF">FOY91_00025</name>
</gene>
<reference evidence="2 3" key="1">
    <citation type="submission" date="2019-07" db="EMBL/GenBank/DDBJ databases">
        <title>Sphingomonas solaris sp. nov., isolated from a solar panel from Boston, Massachusetts.</title>
        <authorList>
            <person name="Tanner K."/>
            <person name="Pascual J."/>
            <person name="Mancuso C."/>
            <person name="Pereto J."/>
            <person name="Khalil A."/>
            <person name="Vilanova C."/>
        </authorList>
    </citation>
    <scope>NUCLEOTIDE SEQUENCE [LARGE SCALE GENOMIC DNA]</scope>
    <source>
        <strain evidence="2 3">R4DWN</strain>
    </source>
</reference>
<evidence type="ECO:0000259" key="1">
    <source>
        <dbReference type="PROSITE" id="PS50035"/>
    </source>
</evidence>
<proteinExistence type="predicted"/>
<dbReference type="GO" id="GO:0006793">
    <property type="term" value="P:phosphorus metabolic process"/>
    <property type="evidence" value="ECO:0007669"/>
    <property type="project" value="UniProtKB-ARBA"/>
</dbReference>
<comment type="caution">
    <text evidence="2">The sequence shown here is derived from an EMBL/GenBank/DDBJ whole genome shotgun (WGS) entry which is preliminary data.</text>
</comment>
<dbReference type="AlphaFoldDB" id="A0A558RDY2"/>